<dbReference type="PANTHER" id="PTHR18896:SF133">
    <property type="entry name" value="PHOSPHOLIPASE D ZETA 2"/>
    <property type="match status" value="1"/>
</dbReference>
<evidence type="ECO:0000256" key="7">
    <source>
        <dbReference type="SAM" id="MobiDB-lite"/>
    </source>
</evidence>
<dbReference type="InParanoid" id="A0A7J7D1S5"/>
<keyword evidence="4 6" id="KW-0442">Lipid degradation</keyword>
<dbReference type="CDD" id="cd01254">
    <property type="entry name" value="PH_PLD"/>
    <property type="match status" value="1"/>
</dbReference>
<dbReference type="Pfam" id="PF00169">
    <property type="entry name" value="PH"/>
    <property type="match status" value="1"/>
</dbReference>
<evidence type="ECO:0000259" key="9">
    <source>
        <dbReference type="PROSITE" id="PS50035"/>
    </source>
</evidence>
<dbReference type="PROSITE" id="PS50003">
    <property type="entry name" value="PH_DOMAIN"/>
    <property type="match status" value="1"/>
</dbReference>
<feature type="domain" description="PLD phosphodiesterase" evidence="9">
    <location>
        <begin position="474"/>
        <end position="501"/>
    </location>
</feature>
<dbReference type="AlphaFoldDB" id="A0A7J7D1S5"/>
<dbReference type="Pfam" id="PF13091">
    <property type="entry name" value="PLDc_2"/>
    <property type="match status" value="1"/>
</dbReference>
<dbReference type="FunFam" id="3.30.870.10:FF:000011">
    <property type="entry name" value="Phospholipase"/>
    <property type="match status" value="1"/>
</dbReference>
<dbReference type="Gene3D" id="2.30.29.30">
    <property type="entry name" value="Pleckstrin-homology domain (PH domain)/Phosphotyrosine-binding domain (PTB)"/>
    <property type="match status" value="1"/>
</dbReference>
<dbReference type="EMBL" id="JAAARO010000011">
    <property type="protein sequence ID" value="KAF5740026.1"/>
    <property type="molecule type" value="Genomic_DNA"/>
</dbReference>
<dbReference type="PROSITE" id="PS50035">
    <property type="entry name" value="PLD"/>
    <property type="match status" value="2"/>
</dbReference>
<evidence type="ECO:0000259" key="8">
    <source>
        <dbReference type="PROSITE" id="PS50003"/>
    </source>
</evidence>
<dbReference type="GO" id="GO:0035556">
    <property type="term" value="P:intracellular signal transduction"/>
    <property type="evidence" value="ECO:0007669"/>
    <property type="project" value="InterPro"/>
</dbReference>
<dbReference type="PANTHER" id="PTHR18896">
    <property type="entry name" value="PHOSPHOLIPASE D"/>
    <property type="match status" value="1"/>
</dbReference>
<dbReference type="InterPro" id="IPR001849">
    <property type="entry name" value="PH_domain"/>
</dbReference>
<evidence type="ECO:0000256" key="6">
    <source>
        <dbReference type="PIRNR" id="PIRNR009376"/>
    </source>
</evidence>
<dbReference type="SUPFAM" id="SSF50729">
    <property type="entry name" value="PH domain-like"/>
    <property type="match status" value="1"/>
</dbReference>
<dbReference type="InterPro" id="IPR011993">
    <property type="entry name" value="PH-like_dom_sf"/>
</dbReference>
<keyword evidence="3 6" id="KW-0378">Hydrolase</keyword>
<dbReference type="CDD" id="cd09138">
    <property type="entry name" value="PLDc_vPLD1_2_yPLD_like_1"/>
    <property type="match status" value="1"/>
</dbReference>
<dbReference type="InterPro" id="IPR025202">
    <property type="entry name" value="PLD-like_dom"/>
</dbReference>
<evidence type="ECO:0000256" key="4">
    <source>
        <dbReference type="ARBA" id="ARBA00022963"/>
    </source>
</evidence>
<feature type="domain" description="PH" evidence="8">
    <location>
        <begin position="212"/>
        <end position="339"/>
    </location>
</feature>
<dbReference type="GO" id="GO:0005886">
    <property type="term" value="C:plasma membrane"/>
    <property type="evidence" value="ECO:0007669"/>
    <property type="project" value="TreeGrafter"/>
</dbReference>
<evidence type="ECO:0000256" key="2">
    <source>
        <dbReference type="ARBA" id="ARBA00022737"/>
    </source>
</evidence>
<organism evidence="10 11">
    <name type="scientific">Tripterygium wilfordii</name>
    <name type="common">Thunder God vine</name>
    <dbReference type="NCBI Taxonomy" id="458696"/>
    <lineage>
        <taxon>Eukaryota</taxon>
        <taxon>Viridiplantae</taxon>
        <taxon>Streptophyta</taxon>
        <taxon>Embryophyta</taxon>
        <taxon>Tracheophyta</taxon>
        <taxon>Spermatophyta</taxon>
        <taxon>Magnoliopsida</taxon>
        <taxon>eudicotyledons</taxon>
        <taxon>Gunneridae</taxon>
        <taxon>Pentapetalae</taxon>
        <taxon>rosids</taxon>
        <taxon>fabids</taxon>
        <taxon>Celastrales</taxon>
        <taxon>Celastraceae</taxon>
        <taxon>Tripterygium</taxon>
    </lineage>
</organism>
<feature type="region of interest" description="Disordered" evidence="7">
    <location>
        <begin position="618"/>
        <end position="638"/>
    </location>
</feature>
<dbReference type="InterPro" id="IPR015679">
    <property type="entry name" value="PLipase_D_fam"/>
</dbReference>
<name>A0A7J7D1S5_TRIWF</name>
<dbReference type="Pfam" id="PF00614">
    <property type="entry name" value="PLDc"/>
    <property type="match status" value="1"/>
</dbReference>
<evidence type="ECO:0000256" key="5">
    <source>
        <dbReference type="ARBA" id="ARBA00023098"/>
    </source>
</evidence>
<comment type="catalytic activity">
    <reaction evidence="1 6">
        <text>a 1,2-diacyl-sn-glycero-3-phosphocholine + H2O = a 1,2-diacyl-sn-glycero-3-phosphate + choline + H(+)</text>
        <dbReference type="Rhea" id="RHEA:14445"/>
        <dbReference type="ChEBI" id="CHEBI:15354"/>
        <dbReference type="ChEBI" id="CHEBI:15377"/>
        <dbReference type="ChEBI" id="CHEBI:15378"/>
        <dbReference type="ChEBI" id="CHEBI:57643"/>
        <dbReference type="ChEBI" id="CHEBI:58608"/>
        <dbReference type="EC" id="3.1.4.4"/>
    </reaction>
</comment>
<dbReference type="GO" id="GO:0004630">
    <property type="term" value="F:phospholipase D activity"/>
    <property type="evidence" value="ECO:0007669"/>
    <property type="project" value="UniProtKB-UniRule"/>
</dbReference>
<gene>
    <name evidence="10" type="ORF">HS088_TW11G00089</name>
</gene>
<evidence type="ECO:0000256" key="1">
    <source>
        <dbReference type="ARBA" id="ARBA00000798"/>
    </source>
</evidence>
<proteinExistence type="inferred from homology"/>
<comment type="similarity">
    <text evidence="6">Belongs to the phospholipase D family.</text>
</comment>
<dbReference type="GO" id="GO:0006654">
    <property type="term" value="P:phosphatidic acid biosynthetic process"/>
    <property type="evidence" value="ECO:0007669"/>
    <property type="project" value="InterPro"/>
</dbReference>
<accession>A0A7J7D1S5</accession>
<reference evidence="10 11" key="1">
    <citation type="journal article" date="2020" name="Nat. Commun.">
        <title>Genome of Tripterygium wilfordii and identification of cytochrome P450 involved in triptolide biosynthesis.</title>
        <authorList>
            <person name="Tu L."/>
            <person name="Su P."/>
            <person name="Zhang Z."/>
            <person name="Gao L."/>
            <person name="Wang J."/>
            <person name="Hu T."/>
            <person name="Zhou J."/>
            <person name="Zhang Y."/>
            <person name="Zhao Y."/>
            <person name="Liu Y."/>
            <person name="Song Y."/>
            <person name="Tong Y."/>
            <person name="Lu Y."/>
            <person name="Yang J."/>
            <person name="Xu C."/>
            <person name="Jia M."/>
            <person name="Peters R.J."/>
            <person name="Huang L."/>
            <person name="Gao W."/>
        </authorList>
    </citation>
    <scope>NUCLEOTIDE SEQUENCE [LARGE SCALE GENOMIC DNA]</scope>
    <source>
        <strain evidence="11">cv. XIE 37</strain>
        <tissue evidence="10">Leaf</tissue>
    </source>
</reference>
<feature type="domain" description="PLD phosphodiesterase" evidence="9">
    <location>
        <begin position="907"/>
        <end position="934"/>
    </location>
</feature>
<evidence type="ECO:0000256" key="3">
    <source>
        <dbReference type="ARBA" id="ARBA00022801"/>
    </source>
</evidence>
<dbReference type="PIRSF" id="PIRSF009376">
    <property type="entry name" value="Phospholipase_D_euk"/>
    <property type="match status" value="1"/>
</dbReference>
<dbReference type="SMART" id="SM00155">
    <property type="entry name" value="PLDc"/>
    <property type="match status" value="2"/>
</dbReference>
<dbReference type="SUPFAM" id="SSF56024">
    <property type="entry name" value="Phospholipase D/nuclease"/>
    <property type="match status" value="2"/>
</dbReference>
<dbReference type="Proteomes" id="UP000593562">
    <property type="component" value="Unassembled WGS sequence"/>
</dbReference>
<dbReference type="OrthoDB" id="14911at2759"/>
<dbReference type="EC" id="3.1.4.4" evidence="6"/>
<evidence type="ECO:0000313" key="10">
    <source>
        <dbReference type="EMBL" id="KAF5740026.1"/>
    </source>
</evidence>
<feature type="compositionally biased region" description="Low complexity" evidence="7">
    <location>
        <begin position="625"/>
        <end position="635"/>
    </location>
</feature>
<dbReference type="CDD" id="cd09141">
    <property type="entry name" value="PLDc_vPLD1_2_yPLD_like_2"/>
    <property type="match status" value="1"/>
</dbReference>
<dbReference type="InterPro" id="IPR001736">
    <property type="entry name" value="PLipase_D/transphosphatidylase"/>
</dbReference>
<dbReference type="SMART" id="SM00233">
    <property type="entry name" value="PH"/>
    <property type="match status" value="1"/>
</dbReference>
<dbReference type="GO" id="GO:0009395">
    <property type="term" value="P:phospholipid catabolic process"/>
    <property type="evidence" value="ECO:0007669"/>
    <property type="project" value="TreeGrafter"/>
</dbReference>
<protein>
    <recommendedName>
        <fullName evidence="6">Phospholipase</fullName>
        <ecNumber evidence="6">3.1.4.4</ecNumber>
    </recommendedName>
</protein>
<keyword evidence="2" id="KW-0677">Repeat</keyword>
<comment type="caution">
    <text evidence="10">The sequence shown here is derived from an EMBL/GenBank/DDBJ whole genome shotgun (WGS) entry which is preliminary data.</text>
</comment>
<evidence type="ECO:0000313" key="11">
    <source>
        <dbReference type="Proteomes" id="UP000593562"/>
    </source>
</evidence>
<sequence length="1111" mass="125725">MSTEKLIAAGAMRSSEDDNAMLFGSRGSSIRQCIDTERIFEELPTGTIVSVSRPETGDISPMLLSYAIEFQYKQHKWRLLKKASQVLYLHFALKKRVIIAELHEKQEQVKEWLQSLGIVDQVAVVQDDNEPDDGAVPLHEEESVRNRDVPSSAALPILRPALGGQQSMSDRAKVAMQGYLNHFLGNMDLVNSREVCKFLEVSKLSFSRDYGPKLKEGYVMVKHLPRISASNADMKSCPCHWFSCCNNSWQKVWAVLKPGFLAFLEDPSDTKLLDIIVFEVLPAANGNKEPKVYLANQIKERNPLRYAFKVSCGNQSLKLRTTSNDKVKEWVAAINDAGQRLPEGWCNPHHFGSFAPPRGLNEDGSQAQWFIDGQAAFEAIAFAIESAKSEILITGWWLCPELYLKRPFQSHSSSRLDALLSTKAKEGVQIYILLYKEVSIALKINSMYSKKRLASIHENVRVLRYPDHFSTGVYLWSHHEKLVIIDYQICFTGGLDLCFGRYDTVEHKVGDCPPLIWPGKDYYNPRESEPNSWEDSLKDELDRQKHPRMPWHDVHCALRGPLCRDIARHFVQRWNHAKRNKAPNEHTIPLLMPHHHMVLPHYMGQRGERYIETKNSVENQKEVSRQNSFSSQSPSEDIPLLLPQEASGLVASDADQKLNVPKINHHHHDLPNGVNGCYSSSFQKSKHEPSLATAEMETSVDEFDFMDLHSETHQNMLGQSGSKVSDEESETSEESDHNASVGEYGQIGPLSSCSCQVIRSVSQWSAGTCQTEESIHRAYCSLIEKAEHFVYIENQFFISGLSGDDVIQNRLLDALYKRILQAHKKQQCFRVIVVMPLLPGFQGGVDDGGAATVRAIMHWQYRTISREKTSILHNLNEVLGPKTRDYISFYGLRSYGRLFDGGPVATSQVYVHSKLMIIDDRAALIGSSNINDRSLLGSRDSEIGVLIEDKEFVDSSMNGKPWKAGKFSHSLRCSLWSEHLGLHPGEIDQIRDPVLEATYKDLWLATSKTNTAIFHDVFACIPNEQIHSRAALRQSMARWKERHGHTTIDLGIAPEKLEPSETGQVTVTDPMERLKSVKGHLVCFPLDFMCQEDLRPVFNESEFYASPQVFH</sequence>
<feature type="region of interest" description="Disordered" evidence="7">
    <location>
        <begin position="715"/>
        <end position="742"/>
    </location>
</feature>
<keyword evidence="11" id="KW-1185">Reference proteome</keyword>
<dbReference type="InterPro" id="IPR016555">
    <property type="entry name" value="PLipase_D_euk"/>
</dbReference>
<keyword evidence="5" id="KW-0443">Lipid metabolism</keyword>
<dbReference type="Gene3D" id="3.30.870.10">
    <property type="entry name" value="Endonuclease Chain A"/>
    <property type="match status" value="2"/>
</dbReference>